<sequence length="75" mass="8653">MTSELATANQTSSVGSVVLYFDPRRTISPKRFGRKFSGQASGRYNYKFRKSTLFFFLTLQLQTWFGLELSTLRSE</sequence>
<dbReference type="EMBL" id="JAAGNN010000026">
    <property type="protein sequence ID" value="KAF4072046.1"/>
    <property type="molecule type" value="Genomic_DNA"/>
</dbReference>
<protein>
    <submittedName>
        <fullName evidence="1">Uncharacterized protein</fullName>
    </submittedName>
</protein>
<name>A0A7J5ZNK1_AMEME</name>
<dbReference type="Proteomes" id="UP000593565">
    <property type="component" value="Unassembled WGS sequence"/>
</dbReference>
<accession>A0A7J5ZNK1</accession>
<dbReference type="AlphaFoldDB" id="A0A7J5ZNK1"/>
<proteinExistence type="predicted"/>
<evidence type="ECO:0000313" key="1">
    <source>
        <dbReference type="EMBL" id="KAF4072046.1"/>
    </source>
</evidence>
<gene>
    <name evidence="1" type="ORF">AMELA_G00269810</name>
</gene>
<keyword evidence="2" id="KW-1185">Reference proteome</keyword>
<comment type="caution">
    <text evidence="1">The sequence shown here is derived from an EMBL/GenBank/DDBJ whole genome shotgun (WGS) entry which is preliminary data.</text>
</comment>
<evidence type="ECO:0000313" key="2">
    <source>
        <dbReference type="Proteomes" id="UP000593565"/>
    </source>
</evidence>
<reference evidence="1 2" key="1">
    <citation type="submission" date="2020-02" db="EMBL/GenBank/DDBJ databases">
        <title>A chromosome-scale genome assembly of the black bullhead catfish (Ameiurus melas).</title>
        <authorList>
            <person name="Wen M."/>
            <person name="Zham M."/>
            <person name="Cabau C."/>
            <person name="Klopp C."/>
            <person name="Donnadieu C."/>
            <person name="Roques C."/>
            <person name="Bouchez O."/>
            <person name="Lampietro C."/>
            <person name="Jouanno E."/>
            <person name="Herpin A."/>
            <person name="Louis A."/>
            <person name="Berthelot C."/>
            <person name="Parey E."/>
            <person name="Roest-Crollius H."/>
            <person name="Braasch I."/>
            <person name="Postlethwait J."/>
            <person name="Robinson-Rechavi M."/>
            <person name="Echchiki A."/>
            <person name="Begum T."/>
            <person name="Montfort J."/>
            <person name="Schartl M."/>
            <person name="Bobe J."/>
            <person name="Guiguen Y."/>
        </authorList>
    </citation>
    <scope>NUCLEOTIDE SEQUENCE [LARGE SCALE GENOMIC DNA]</scope>
    <source>
        <strain evidence="1">M_S1</strain>
        <tissue evidence="1">Blood</tissue>
    </source>
</reference>
<organism evidence="1 2">
    <name type="scientific">Ameiurus melas</name>
    <name type="common">Black bullhead</name>
    <name type="synonym">Silurus melas</name>
    <dbReference type="NCBI Taxonomy" id="219545"/>
    <lineage>
        <taxon>Eukaryota</taxon>
        <taxon>Metazoa</taxon>
        <taxon>Chordata</taxon>
        <taxon>Craniata</taxon>
        <taxon>Vertebrata</taxon>
        <taxon>Euteleostomi</taxon>
        <taxon>Actinopterygii</taxon>
        <taxon>Neopterygii</taxon>
        <taxon>Teleostei</taxon>
        <taxon>Ostariophysi</taxon>
        <taxon>Siluriformes</taxon>
        <taxon>Ictaluridae</taxon>
        <taxon>Ameiurus</taxon>
    </lineage>
</organism>